<protein>
    <submittedName>
        <fullName evidence="1">Uncharacterized protein</fullName>
    </submittedName>
</protein>
<sequence>MVNLLENEDKLKTSCANCYETIASMAFSLHTKTNFVKEECTCLQNAACGHYQLLLSYLFQ</sequence>
<organism evidence="1 2">
    <name type="scientific">Brevibacillus laterosporus LMG 15441</name>
    <dbReference type="NCBI Taxonomy" id="1042163"/>
    <lineage>
        <taxon>Bacteria</taxon>
        <taxon>Bacillati</taxon>
        <taxon>Bacillota</taxon>
        <taxon>Bacilli</taxon>
        <taxon>Bacillales</taxon>
        <taxon>Paenibacillaceae</taxon>
        <taxon>Brevibacillus</taxon>
    </lineage>
</organism>
<dbReference type="HOGENOM" id="CLU_2932259_0_0_9"/>
<name>A0A075R8G4_BRELA</name>
<evidence type="ECO:0000313" key="1">
    <source>
        <dbReference type="EMBL" id="AIG25840.1"/>
    </source>
</evidence>
<evidence type="ECO:0000313" key="2">
    <source>
        <dbReference type="Proteomes" id="UP000005850"/>
    </source>
</evidence>
<keyword evidence="2" id="KW-1185">Reference proteome</keyword>
<dbReference type="EMBL" id="CP007806">
    <property type="protein sequence ID" value="AIG25840.1"/>
    <property type="molecule type" value="Genomic_DNA"/>
</dbReference>
<proteinExistence type="predicted"/>
<gene>
    <name evidence="1" type="ORF">BRLA_c015120</name>
</gene>
<dbReference type="Proteomes" id="UP000005850">
    <property type="component" value="Chromosome"/>
</dbReference>
<dbReference type="STRING" id="1042163.BRLA_c015120"/>
<dbReference type="AlphaFoldDB" id="A0A075R8G4"/>
<accession>A0A075R8G4</accession>
<dbReference type="KEGG" id="blr:BRLA_c015120"/>
<reference evidence="1 2" key="1">
    <citation type="journal article" date="2011" name="J. Bacteriol.">
        <title>Genome sequence of Brevibacillus laterosporus LMG 15441, a pathogen of invertebrates.</title>
        <authorList>
            <person name="Djukic M."/>
            <person name="Poehlein A."/>
            <person name="Thurmer A."/>
            <person name="Daniel R."/>
        </authorList>
    </citation>
    <scope>NUCLEOTIDE SEQUENCE [LARGE SCALE GENOMIC DNA]</scope>
    <source>
        <strain evidence="1 2">LMG 15441</strain>
    </source>
</reference>